<name>A0ABS4DCT7_9CHLR</name>
<comment type="caution">
    <text evidence="2">The sequence shown here is derived from an EMBL/GenBank/DDBJ whole genome shotgun (WGS) entry which is preliminary data.</text>
</comment>
<dbReference type="RefSeq" id="WP_167857442.1">
    <property type="nucleotide sequence ID" value="NZ_SIJK02000030.1"/>
</dbReference>
<evidence type="ECO:0000313" key="2">
    <source>
        <dbReference type="EMBL" id="MBP1467252.1"/>
    </source>
</evidence>
<evidence type="ECO:0000256" key="1">
    <source>
        <dbReference type="SAM" id="Phobius"/>
    </source>
</evidence>
<feature type="transmembrane region" description="Helical" evidence="1">
    <location>
        <begin position="95"/>
        <end position="115"/>
    </location>
</feature>
<reference evidence="2 3" key="1">
    <citation type="submission" date="2021-03" db="EMBL/GenBank/DDBJ databases">
        <authorList>
            <person name="Grouzdev D.S."/>
        </authorList>
    </citation>
    <scope>NUCLEOTIDE SEQUENCE [LARGE SCALE GENOMIC DNA]</scope>
    <source>
        <strain evidence="2 3">M50-1</strain>
    </source>
</reference>
<keyword evidence="1" id="KW-1133">Transmembrane helix</keyword>
<evidence type="ECO:0000313" key="3">
    <source>
        <dbReference type="Proteomes" id="UP001193081"/>
    </source>
</evidence>
<dbReference type="Proteomes" id="UP001193081">
    <property type="component" value="Unassembled WGS sequence"/>
</dbReference>
<gene>
    <name evidence="2" type="ORF">EYB53_016180</name>
</gene>
<protein>
    <submittedName>
        <fullName evidence="2">Uncharacterized protein</fullName>
    </submittedName>
</protein>
<proteinExistence type="predicted"/>
<accession>A0ABS4DCT7</accession>
<feature type="transmembrane region" description="Helical" evidence="1">
    <location>
        <begin position="69"/>
        <end position="89"/>
    </location>
</feature>
<dbReference type="EMBL" id="SIJK02000030">
    <property type="protein sequence ID" value="MBP1467252.1"/>
    <property type="molecule type" value="Genomic_DNA"/>
</dbReference>
<sequence>MSTARPWTLVAAITLLIYTQLRDLLTFVLGGLPGAAEIIPPVVIFLAYVIGLLSIVASYGLWTMRRWAMILTIVLMSIGLLSAAPGLTAAPTRELQVAALIGVVSSLVIIILLLLPASRQAFRSQQTQLA</sequence>
<feature type="transmembrane region" description="Helical" evidence="1">
    <location>
        <begin position="38"/>
        <end position="62"/>
    </location>
</feature>
<keyword evidence="1" id="KW-0812">Transmembrane</keyword>
<organism evidence="2 3">
    <name type="scientific">Candidatus Chloroploca mongolica</name>
    <dbReference type="NCBI Taxonomy" id="2528176"/>
    <lineage>
        <taxon>Bacteria</taxon>
        <taxon>Bacillati</taxon>
        <taxon>Chloroflexota</taxon>
        <taxon>Chloroflexia</taxon>
        <taxon>Chloroflexales</taxon>
        <taxon>Chloroflexineae</taxon>
        <taxon>Oscillochloridaceae</taxon>
        <taxon>Candidatus Chloroploca</taxon>
    </lineage>
</organism>
<keyword evidence="1" id="KW-0472">Membrane</keyword>
<keyword evidence="3" id="KW-1185">Reference proteome</keyword>